<dbReference type="GO" id="GO:0005829">
    <property type="term" value="C:cytosol"/>
    <property type="evidence" value="ECO:0007669"/>
    <property type="project" value="TreeGrafter"/>
</dbReference>
<dbReference type="GO" id="GO:0006426">
    <property type="term" value="P:glycyl-tRNA aminoacylation"/>
    <property type="evidence" value="ECO:0007669"/>
    <property type="project" value="UniProtKB-UniRule"/>
</dbReference>
<evidence type="ECO:0000256" key="1">
    <source>
        <dbReference type="ARBA" id="ARBA00004496"/>
    </source>
</evidence>
<comment type="subunit">
    <text evidence="3 11">Tetramer of two alpha and two beta subunits.</text>
</comment>
<dbReference type="Proteomes" id="UP000298791">
    <property type="component" value="Chromosome"/>
</dbReference>
<gene>
    <name evidence="11" type="primary">glyS</name>
    <name evidence="13" type="ORF">D9V64_00680</name>
</gene>
<reference evidence="13 14" key="1">
    <citation type="submission" date="2018-12" db="EMBL/GenBank/DDBJ databases">
        <authorList>
            <person name="Chong R.A."/>
        </authorList>
    </citation>
    <scope>NUCLEOTIDE SEQUENCE [LARGE SCALE GENOMIC DNA]</scope>
    <source>
        <strain evidence="13 14">Ane</strain>
    </source>
</reference>
<keyword evidence="9 11" id="KW-0030">Aminoacyl-tRNA synthetase</keyword>
<evidence type="ECO:0000259" key="12">
    <source>
        <dbReference type="Pfam" id="PF05746"/>
    </source>
</evidence>
<accession>A0A4D6XQ29</accession>
<evidence type="ECO:0000256" key="7">
    <source>
        <dbReference type="ARBA" id="ARBA00022840"/>
    </source>
</evidence>
<dbReference type="EC" id="6.1.1.14" evidence="11"/>
<dbReference type="Pfam" id="PF05746">
    <property type="entry name" value="DALR_1"/>
    <property type="match status" value="1"/>
</dbReference>
<dbReference type="GO" id="GO:0006420">
    <property type="term" value="P:arginyl-tRNA aminoacylation"/>
    <property type="evidence" value="ECO:0007669"/>
    <property type="project" value="InterPro"/>
</dbReference>
<dbReference type="AlphaFoldDB" id="A0A4D6XQ29"/>
<dbReference type="SUPFAM" id="SSF109604">
    <property type="entry name" value="HD-domain/PDEase-like"/>
    <property type="match status" value="1"/>
</dbReference>
<protein>
    <recommendedName>
        <fullName evidence="11">Glycine--tRNA ligase beta subunit</fullName>
        <ecNumber evidence="11">6.1.1.14</ecNumber>
    </recommendedName>
    <alternativeName>
        <fullName evidence="11">Glycyl-tRNA synthetase beta subunit</fullName>
        <shortName evidence="11">GlyRS</shortName>
    </alternativeName>
</protein>
<evidence type="ECO:0000256" key="6">
    <source>
        <dbReference type="ARBA" id="ARBA00022741"/>
    </source>
</evidence>
<comment type="catalytic activity">
    <reaction evidence="10 11">
        <text>tRNA(Gly) + glycine + ATP = glycyl-tRNA(Gly) + AMP + diphosphate</text>
        <dbReference type="Rhea" id="RHEA:16013"/>
        <dbReference type="Rhea" id="RHEA-COMP:9664"/>
        <dbReference type="Rhea" id="RHEA-COMP:9683"/>
        <dbReference type="ChEBI" id="CHEBI:30616"/>
        <dbReference type="ChEBI" id="CHEBI:33019"/>
        <dbReference type="ChEBI" id="CHEBI:57305"/>
        <dbReference type="ChEBI" id="CHEBI:78442"/>
        <dbReference type="ChEBI" id="CHEBI:78522"/>
        <dbReference type="ChEBI" id="CHEBI:456215"/>
        <dbReference type="EC" id="6.1.1.14"/>
    </reaction>
</comment>
<dbReference type="Pfam" id="PF02092">
    <property type="entry name" value="tRNA_synt_2f"/>
    <property type="match status" value="1"/>
</dbReference>
<dbReference type="NCBIfam" id="TIGR00211">
    <property type="entry name" value="glyS"/>
    <property type="match status" value="1"/>
</dbReference>
<keyword evidence="4 11" id="KW-0963">Cytoplasm</keyword>
<dbReference type="OrthoDB" id="9775440at2"/>
<evidence type="ECO:0000313" key="13">
    <source>
        <dbReference type="EMBL" id="QCI18696.1"/>
    </source>
</evidence>
<evidence type="ECO:0000256" key="11">
    <source>
        <dbReference type="HAMAP-Rule" id="MF_00255"/>
    </source>
</evidence>
<sequence>MMKQTFLVEIGTEELPAKILHNLIILFYENFINELKSCHIKYKKIDYFATPRRLALKILDIDTSEKTKIILKKGPSLKNAFNEDGNPTKFAHSWANHLGIKLNIAKKLKNEKGEWLVYYEKQKQEKIEILLPKMTEKALKKINVKNLMRWDENNSKFFRPIRNILMMLDDRKIDNKIFNINSTNKLHNHLSYKEKKIYLNHVQEYPFILFEHSYIIAEYEARKEKIKKEIKEIAKKMNGYIKINYSLLEEINSIVESPKAFLGTFEIDYIKCIPSEILIYIIEKQQKCFTIYKDEKILPNFIFITNITPKNNSHIIYGYEKVMKSRLSDILFFLKKDNQKKLLDYLPLLKKVLFYKNLGTLYDKTMRLKSLVNIISPNSNKANLTKAAILSKCDLITDMVCEFPDLQGIIGMYYALKNQEKYEIALSIKEQYLPSFSEDTLPSSIIGCILSIADKIDTLCGMFSINQIPLSNKDPFGLRRMTLGIIRIIINKKINLDLNFLIFNSLKIYNKINLDYILISNKIIKFFKLRLLSFYQKKGYNTKVIQSVLFSETTEILDIDQRIMAISDFKKQESSQSTFLIIKRVSNLLKIYNKDLNNIKININLMQKEEEKNLLKSIQKFKNDTKKLFIEKNYKIILSRLKKLENPINNFFNQVQINHDDLKIKNNRLVLLKKLEKIFLKIANFSFLY</sequence>
<dbReference type="InterPro" id="IPR006194">
    <property type="entry name" value="Gly-tRNA-synth_heterodimer"/>
</dbReference>
<comment type="subcellular location">
    <subcellularLocation>
        <location evidence="1 11">Cytoplasm</location>
    </subcellularLocation>
</comment>
<dbReference type="EMBL" id="CP034885">
    <property type="protein sequence ID" value="QCI18696.1"/>
    <property type="molecule type" value="Genomic_DNA"/>
</dbReference>
<keyword evidence="8 11" id="KW-0648">Protein biosynthesis</keyword>
<dbReference type="GO" id="GO:0004820">
    <property type="term" value="F:glycine-tRNA ligase activity"/>
    <property type="evidence" value="ECO:0007669"/>
    <property type="project" value="UniProtKB-UniRule"/>
</dbReference>
<dbReference type="InterPro" id="IPR008909">
    <property type="entry name" value="DALR_anticod-bd"/>
</dbReference>
<dbReference type="PANTHER" id="PTHR30075">
    <property type="entry name" value="GLYCYL-TRNA SYNTHETASE"/>
    <property type="match status" value="1"/>
</dbReference>
<evidence type="ECO:0000256" key="4">
    <source>
        <dbReference type="ARBA" id="ARBA00022490"/>
    </source>
</evidence>
<evidence type="ECO:0000256" key="8">
    <source>
        <dbReference type="ARBA" id="ARBA00022917"/>
    </source>
</evidence>
<dbReference type="InterPro" id="IPR015944">
    <property type="entry name" value="Gly-tRNA-synth_bsu"/>
</dbReference>
<reference evidence="13 14" key="2">
    <citation type="submission" date="2019-05" db="EMBL/GenBank/DDBJ databases">
        <title>Genome evolution of the obligate endosymbiont Buchnera aphidicola.</title>
        <authorList>
            <person name="Moran N.A."/>
        </authorList>
    </citation>
    <scope>NUCLEOTIDE SEQUENCE [LARGE SCALE GENOMIC DNA]</scope>
    <source>
        <strain evidence="13 14">Ane</strain>
    </source>
</reference>
<evidence type="ECO:0000256" key="2">
    <source>
        <dbReference type="ARBA" id="ARBA00008226"/>
    </source>
</evidence>
<dbReference type="PROSITE" id="PS50861">
    <property type="entry name" value="AA_TRNA_LIGASE_II_GLYAB"/>
    <property type="match status" value="1"/>
</dbReference>
<evidence type="ECO:0000313" key="14">
    <source>
        <dbReference type="Proteomes" id="UP000298791"/>
    </source>
</evidence>
<feature type="domain" description="DALR anticodon binding" evidence="12">
    <location>
        <begin position="583"/>
        <end position="679"/>
    </location>
</feature>
<name>A0A4D6XQ29_9GAMM</name>
<evidence type="ECO:0000256" key="5">
    <source>
        <dbReference type="ARBA" id="ARBA00022598"/>
    </source>
</evidence>
<dbReference type="GO" id="GO:0005524">
    <property type="term" value="F:ATP binding"/>
    <property type="evidence" value="ECO:0007669"/>
    <property type="project" value="UniProtKB-UniRule"/>
</dbReference>
<keyword evidence="5 11" id="KW-0436">Ligase</keyword>
<evidence type="ECO:0000256" key="3">
    <source>
        <dbReference type="ARBA" id="ARBA00011209"/>
    </source>
</evidence>
<dbReference type="Gene3D" id="1.10.730.10">
    <property type="entry name" value="Isoleucyl-tRNA Synthetase, Domain 1"/>
    <property type="match status" value="1"/>
</dbReference>
<keyword evidence="7 11" id="KW-0067">ATP-binding</keyword>
<dbReference type="PANTHER" id="PTHR30075:SF2">
    <property type="entry name" value="GLYCINE--TRNA LIGASE, CHLOROPLASTIC_MITOCHONDRIAL 2"/>
    <property type="match status" value="1"/>
</dbReference>
<evidence type="ECO:0000256" key="9">
    <source>
        <dbReference type="ARBA" id="ARBA00023146"/>
    </source>
</evidence>
<dbReference type="HAMAP" id="MF_00255">
    <property type="entry name" value="Gly_tRNA_synth_beta"/>
    <property type="match status" value="1"/>
</dbReference>
<evidence type="ECO:0000256" key="10">
    <source>
        <dbReference type="ARBA" id="ARBA00047937"/>
    </source>
</evidence>
<proteinExistence type="inferred from homology"/>
<dbReference type="PRINTS" id="PR01045">
    <property type="entry name" value="TRNASYNTHGB"/>
</dbReference>
<dbReference type="GO" id="GO:0004814">
    <property type="term" value="F:arginine-tRNA ligase activity"/>
    <property type="evidence" value="ECO:0007669"/>
    <property type="project" value="InterPro"/>
</dbReference>
<comment type="similarity">
    <text evidence="2 11">Belongs to the class-II aminoacyl-tRNA synthetase family.</text>
</comment>
<organism evidence="13 14">
    <name type="scientific">Buchnera aphidicola</name>
    <name type="common">Aphis nerii</name>
    <dbReference type="NCBI Taxonomy" id="1241835"/>
    <lineage>
        <taxon>Bacteria</taxon>
        <taxon>Pseudomonadati</taxon>
        <taxon>Pseudomonadota</taxon>
        <taxon>Gammaproteobacteria</taxon>
        <taxon>Enterobacterales</taxon>
        <taxon>Erwiniaceae</taxon>
        <taxon>Buchnera</taxon>
    </lineage>
</organism>
<keyword evidence="6 11" id="KW-0547">Nucleotide-binding</keyword>